<organism evidence="5 6">
    <name type="scientific">Pseudonocardia eucalypti</name>
    <dbReference type="NCBI Taxonomy" id="648755"/>
    <lineage>
        <taxon>Bacteria</taxon>
        <taxon>Bacillati</taxon>
        <taxon>Actinomycetota</taxon>
        <taxon>Actinomycetes</taxon>
        <taxon>Pseudonocardiales</taxon>
        <taxon>Pseudonocardiaceae</taxon>
        <taxon>Pseudonocardia</taxon>
    </lineage>
</organism>
<dbReference type="PRINTS" id="PR00038">
    <property type="entry name" value="HTHLUXR"/>
</dbReference>
<name>A0ABP9QCC8_9PSEU</name>
<proteinExistence type="predicted"/>
<dbReference type="PROSITE" id="PS00622">
    <property type="entry name" value="HTH_LUXR_1"/>
    <property type="match status" value="1"/>
</dbReference>
<dbReference type="Gene3D" id="1.20.5.1930">
    <property type="match status" value="1"/>
</dbReference>
<dbReference type="SUPFAM" id="SSF46894">
    <property type="entry name" value="C-terminal effector domain of the bipartite response regulators"/>
    <property type="match status" value="1"/>
</dbReference>
<dbReference type="Gene3D" id="1.10.10.10">
    <property type="entry name" value="Winged helix-like DNA-binding domain superfamily/Winged helix DNA-binding domain"/>
    <property type="match status" value="1"/>
</dbReference>
<dbReference type="Pfam" id="PF07730">
    <property type="entry name" value="HisKA_3"/>
    <property type="match status" value="1"/>
</dbReference>
<dbReference type="Pfam" id="PF00196">
    <property type="entry name" value="GerE"/>
    <property type="match status" value="1"/>
</dbReference>
<dbReference type="SMART" id="SM00421">
    <property type="entry name" value="HTH_LUXR"/>
    <property type="match status" value="1"/>
</dbReference>
<dbReference type="Proteomes" id="UP001428817">
    <property type="component" value="Unassembled WGS sequence"/>
</dbReference>
<evidence type="ECO:0000259" key="4">
    <source>
        <dbReference type="PROSITE" id="PS50043"/>
    </source>
</evidence>
<protein>
    <recommendedName>
        <fullName evidence="4">HTH luxR-type domain-containing protein</fullName>
    </recommendedName>
</protein>
<feature type="domain" description="HTH luxR-type" evidence="4">
    <location>
        <begin position="100"/>
        <end position="165"/>
    </location>
</feature>
<evidence type="ECO:0000313" key="5">
    <source>
        <dbReference type="EMBL" id="GAA5159525.1"/>
    </source>
</evidence>
<accession>A0ABP9QCC8</accession>
<evidence type="ECO:0000313" key="6">
    <source>
        <dbReference type="Proteomes" id="UP001428817"/>
    </source>
</evidence>
<keyword evidence="2" id="KW-0238">DNA-binding</keyword>
<evidence type="ECO:0000256" key="2">
    <source>
        <dbReference type="ARBA" id="ARBA00023125"/>
    </source>
</evidence>
<sequence length="170" mass="18312">MSIAAAAAGATMFYYPQHQWAIVDRLTRHAQATAEAERRLLLEDRVRLARELHDIFGHTMAAISVQAGAALHVTRNRPDQVITALDIAQLGGRPGAPRISPHALESLTAREREVTALVAAGMNNAEIARSLFISNATVKTHVSRAMTKLGARDRAQLVAFAYLSGLVAAP</sequence>
<keyword evidence="6" id="KW-1185">Reference proteome</keyword>
<dbReference type="CDD" id="cd06170">
    <property type="entry name" value="LuxR_C_like"/>
    <property type="match status" value="1"/>
</dbReference>
<evidence type="ECO:0000256" key="1">
    <source>
        <dbReference type="ARBA" id="ARBA00023015"/>
    </source>
</evidence>
<comment type="caution">
    <text evidence="5">The sequence shown here is derived from an EMBL/GenBank/DDBJ whole genome shotgun (WGS) entry which is preliminary data.</text>
</comment>
<dbReference type="InterPro" id="IPR011712">
    <property type="entry name" value="Sig_transdc_His_kin_sub3_dim/P"/>
</dbReference>
<dbReference type="InterPro" id="IPR016032">
    <property type="entry name" value="Sig_transdc_resp-reg_C-effctor"/>
</dbReference>
<dbReference type="PANTHER" id="PTHR44688">
    <property type="entry name" value="DNA-BINDING TRANSCRIPTIONAL ACTIVATOR DEVR_DOSR"/>
    <property type="match status" value="1"/>
</dbReference>
<evidence type="ECO:0000256" key="3">
    <source>
        <dbReference type="ARBA" id="ARBA00023163"/>
    </source>
</evidence>
<reference evidence="6" key="1">
    <citation type="journal article" date="2019" name="Int. J. Syst. Evol. Microbiol.">
        <title>The Global Catalogue of Microorganisms (GCM) 10K type strain sequencing project: providing services to taxonomists for standard genome sequencing and annotation.</title>
        <authorList>
            <consortium name="The Broad Institute Genomics Platform"/>
            <consortium name="The Broad Institute Genome Sequencing Center for Infectious Disease"/>
            <person name="Wu L."/>
            <person name="Ma J."/>
        </authorList>
    </citation>
    <scope>NUCLEOTIDE SEQUENCE [LARGE SCALE GENOMIC DNA]</scope>
    <source>
        <strain evidence="6">JCM 18303</strain>
    </source>
</reference>
<keyword evidence="3" id="KW-0804">Transcription</keyword>
<keyword evidence="1" id="KW-0805">Transcription regulation</keyword>
<gene>
    <name evidence="5" type="ORF">GCM10023321_40800</name>
</gene>
<dbReference type="InterPro" id="IPR036388">
    <property type="entry name" value="WH-like_DNA-bd_sf"/>
</dbReference>
<dbReference type="EMBL" id="BAABJP010000019">
    <property type="protein sequence ID" value="GAA5159525.1"/>
    <property type="molecule type" value="Genomic_DNA"/>
</dbReference>
<dbReference type="InterPro" id="IPR000792">
    <property type="entry name" value="Tscrpt_reg_LuxR_C"/>
</dbReference>
<dbReference type="PANTHER" id="PTHR44688:SF16">
    <property type="entry name" value="DNA-BINDING TRANSCRIPTIONAL ACTIVATOR DEVR_DOSR"/>
    <property type="match status" value="1"/>
</dbReference>
<dbReference type="PROSITE" id="PS50043">
    <property type="entry name" value="HTH_LUXR_2"/>
    <property type="match status" value="1"/>
</dbReference>